<comment type="caution">
    <text evidence="2">The sequence shown here is derived from an EMBL/GenBank/DDBJ whole genome shotgun (WGS) entry which is preliminary data.</text>
</comment>
<accession>A0AAV8QE63</accession>
<evidence type="ECO:0000313" key="2">
    <source>
        <dbReference type="EMBL" id="KAJ8471489.1"/>
    </source>
</evidence>
<evidence type="ECO:0000313" key="3">
    <source>
        <dbReference type="Proteomes" id="UP001222027"/>
    </source>
</evidence>
<feature type="region of interest" description="Disordered" evidence="1">
    <location>
        <begin position="69"/>
        <end position="121"/>
    </location>
</feature>
<organism evidence="2 3">
    <name type="scientific">Ensete ventricosum</name>
    <name type="common">Abyssinian banana</name>
    <name type="synonym">Musa ensete</name>
    <dbReference type="NCBI Taxonomy" id="4639"/>
    <lineage>
        <taxon>Eukaryota</taxon>
        <taxon>Viridiplantae</taxon>
        <taxon>Streptophyta</taxon>
        <taxon>Embryophyta</taxon>
        <taxon>Tracheophyta</taxon>
        <taxon>Spermatophyta</taxon>
        <taxon>Magnoliopsida</taxon>
        <taxon>Liliopsida</taxon>
        <taxon>Zingiberales</taxon>
        <taxon>Musaceae</taxon>
        <taxon>Ensete</taxon>
    </lineage>
</organism>
<dbReference type="Proteomes" id="UP001222027">
    <property type="component" value="Unassembled WGS sequence"/>
</dbReference>
<keyword evidence="3" id="KW-1185">Reference proteome</keyword>
<dbReference type="EMBL" id="JAQQAF010000007">
    <property type="protein sequence ID" value="KAJ8471489.1"/>
    <property type="molecule type" value="Genomic_DNA"/>
</dbReference>
<reference evidence="2 3" key="1">
    <citation type="submission" date="2022-12" db="EMBL/GenBank/DDBJ databases">
        <title>Chromosome-scale assembly of the Ensete ventricosum genome.</title>
        <authorList>
            <person name="Dussert Y."/>
            <person name="Stocks J."/>
            <person name="Wendawek A."/>
            <person name="Woldeyes F."/>
            <person name="Nichols R.A."/>
            <person name="Borrell J.S."/>
        </authorList>
    </citation>
    <scope>NUCLEOTIDE SEQUENCE [LARGE SCALE GENOMIC DNA]</scope>
    <source>
        <strain evidence="3">cv. Maze</strain>
        <tissue evidence="2">Seeds</tissue>
    </source>
</reference>
<protein>
    <submittedName>
        <fullName evidence="2">Uncharacterized protein</fullName>
    </submittedName>
</protein>
<dbReference type="AlphaFoldDB" id="A0AAV8QE63"/>
<gene>
    <name evidence="2" type="ORF">OPV22_025832</name>
</gene>
<feature type="compositionally biased region" description="Acidic residues" evidence="1">
    <location>
        <begin position="75"/>
        <end position="113"/>
    </location>
</feature>
<evidence type="ECO:0000256" key="1">
    <source>
        <dbReference type="SAM" id="MobiDB-lite"/>
    </source>
</evidence>
<sequence>MQRATAIASFSLRRLAAAEAARQMVLARAASLAGPALSRRLCSSLDLHRPIARLLPPFYEPSRGFARGREAIPSDFEEEDWDDEEYLDEDLDDLDEGFDSENDIDEDWSEFDGNDSRDESV</sequence>
<name>A0AAV8QE63_ENSVE</name>
<proteinExistence type="predicted"/>